<name>A0A383C328_9ZZZZ</name>
<dbReference type="EMBL" id="UINC01205043">
    <property type="protein sequence ID" value="SVE26038.1"/>
    <property type="molecule type" value="Genomic_DNA"/>
</dbReference>
<reference evidence="2" key="1">
    <citation type="submission" date="2018-05" db="EMBL/GenBank/DDBJ databases">
        <authorList>
            <person name="Lanie J.A."/>
            <person name="Ng W.-L."/>
            <person name="Kazmierczak K.M."/>
            <person name="Andrzejewski T.M."/>
            <person name="Davidsen T.M."/>
            <person name="Wayne K.J."/>
            <person name="Tettelin H."/>
            <person name="Glass J.I."/>
            <person name="Rusch D."/>
            <person name="Podicherti R."/>
            <person name="Tsui H.-C.T."/>
            <person name="Winkler M.E."/>
        </authorList>
    </citation>
    <scope>NUCLEOTIDE SEQUENCE</scope>
</reference>
<evidence type="ECO:0000313" key="2">
    <source>
        <dbReference type="EMBL" id="SVE26038.1"/>
    </source>
</evidence>
<feature type="non-terminal residue" evidence="2">
    <location>
        <position position="181"/>
    </location>
</feature>
<dbReference type="GO" id="GO:0006006">
    <property type="term" value="P:glucose metabolic process"/>
    <property type="evidence" value="ECO:0007669"/>
    <property type="project" value="InterPro"/>
</dbReference>
<dbReference type="GO" id="GO:0008772">
    <property type="term" value="F:[isocitrate dehydrogenase (NADP+)] kinase activity"/>
    <property type="evidence" value="ECO:0007669"/>
    <property type="project" value="InterPro"/>
</dbReference>
<dbReference type="GO" id="GO:0005524">
    <property type="term" value="F:ATP binding"/>
    <property type="evidence" value="ECO:0007669"/>
    <property type="project" value="TreeGrafter"/>
</dbReference>
<dbReference type="GO" id="GO:0005737">
    <property type="term" value="C:cytoplasm"/>
    <property type="evidence" value="ECO:0007669"/>
    <property type="project" value="InterPro"/>
</dbReference>
<dbReference type="GO" id="GO:0004721">
    <property type="term" value="F:phosphoprotein phosphatase activity"/>
    <property type="evidence" value="ECO:0007669"/>
    <property type="project" value="TreeGrafter"/>
</dbReference>
<accession>A0A383C328</accession>
<organism evidence="2">
    <name type="scientific">marine metagenome</name>
    <dbReference type="NCBI Taxonomy" id="408172"/>
    <lineage>
        <taxon>unclassified sequences</taxon>
        <taxon>metagenomes</taxon>
        <taxon>ecological metagenomes</taxon>
    </lineage>
</organism>
<dbReference type="AlphaFoldDB" id="A0A383C328"/>
<evidence type="ECO:0000259" key="1">
    <source>
        <dbReference type="Pfam" id="PF20423"/>
    </source>
</evidence>
<dbReference type="GO" id="GO:0016208">
    <property type="term" value="F:AMP binding"/>
    <property type="evidence" value="ECO:0007669"/>
    <property type="project" value="TreeGrafter"/>
</dbReference>
<dbReference type="Pfam" id="PF20423">
    <property type="entry name" value="AceK_regulatory"/>
    <property type="match status" value="1"/>
</dbReference>
<dbReference type="InterPro" id="IPR046854">
    <property type="entry name" value="AceK_regulatory"/>
</dbReference>
<protein>
    <recommendedName>
        <fullName evidence="1">Isocitrate dehydrogenase kinase/phosphatase (AceK) regulatory domain-containing protein</fullName>
    </recommendedName>
</protein>
<dbReference type="PANTHER" id="PTHR39559:SF1">
    <property type="entry name" value="ISOCITRATE DEHYDROGENASE KINASE_PHOSPHATASE"/>
    <property type="match status" value="1"/>
</dbReference>
<gene>
    <name evidence="2" type="ORF">METZ01_LOCUS478892</name>
</gene>
<feature type="domain" description="Isocitrate dehydrogenase kinase/phosphatase (AceK) regulatory" evidence="1">
    <location>
        <begin position="33"/>
        <end position="134"/>
    </location>
</feature>
<dbReference type="PANTHER" id="PTHR39559">
    <property type="match status" value="1"/>
</dbReference>
<dbReference type="InterPro" id="IPR010452">
    <property type="entry name" value="Isocitrate_DH_AceK"/>
</dbReference>
<sequence>MSTKSGFLELSPKHQSQGVAVNSSDVAVVIGSQILDEFDHFYTDFTELTQSAKTAFERRDYSGVLTASRNRLSMYSISMDQLSTRITDEFPDVSREESLWEGVESHYGMLTENRYEADLALAYMHSVRRAIFRSEWKPVTYSLGETKYLSNKFVATVVEVFQMTEITTQTVLDIFSVPGFS</sequence>
<proteinExistence type="predicted"/>